<evidence type="ECO:0000256" key="5">
    <source>
        <dbReference type="PROSITE-ProRule" id="PRU00176"/>
    </source>
</evidence>
<feature type="compositionally biased region" description="Acidic residues" evidence="6">
    <location>
        <begin position="292"/>
        <end position="331"/>
    </location>
</feature>
<dbReference type="Pfam" id="PF00076">
    <property type="entry name" value="RRM_1"/>
    <property type="match status" value="4"/>
</dbReference>
<name>A0A6J1WDF0_GALME</name>
<feature type="region of interest" description="Disordered" evidence="6">
    <location>
        <begin position="603"/>
        <end position="631"/>
    </location>
</feature>
<reference evidence="9 10" key="1">
    <citation type="submission" date="2025-05" db="UniProtKB">
        <authorList>
            <consortium name="RefSeq"/>
        </authorList>
    </citation>
    <scope>IDENTIFICATION</scope>
    <source>
        <tissue evidence="9 10">Whole larvae</tissue>
    </source>
</reference>
<keyword evidence="3 5" id="KW-0694">RNA-binding</keyword>
<evidence type="ECO:0000313" key="9">
    <source>
        <dbReference type="RefSeq" id="XP_026751578.2"/>
    </source>
</evidence>
<evidence type="ECO:0000256" key="4">
    <source>
        <dbReference type="ARBA" id="ARBA00023242"/>
    </source>
</evidence>
<dbReference type="GO" id="GO:0005730">
    <property type="term" value="C:nucleolus"/>
    <property type="evidence" value="ECO:0007669"/>
    <property type="project" value="TreeGrafter"/>
</dbReference>
<dbReference type="GeneID" id="113512026"/>
<feature type="region of interest" description="Disordered" evidence="6">
    <location>
        <begin position="718"/>
        <end position="752"/>
    </location>
</feature>
<evidence type="ECO:0000256" key="6">
    <source>
        <dbReference type="SAM" id="MobiDB-lite"/>
    </source>
</evidence>
<dbReference type="InterPro" id="IPR035979">
    <property type="entry name" value="RBD_domain_sf"/>
</dbReference>
<dbReference type="AlphaFoldDB" id="A0A6J1WDF0"/>
<feature type="compositionally biased region" description="Basic residues" evidence="6">
    <location>
        <begin position="724"/>
        <end position="745"/>
    </location>
</feature>
<dbReference type="CDD" id="cd12416">
    <property type="entry name" value="RRM4_RBM28_like"/>
    <property type="match status" value="1"/>
</dbReference>
<evidence type="ECO:0000256" key="3">
    <source>
        <dbReference type="ARBA" id="ARBA00022884"/>
    </source>
</evidence>
<feature type="domain" description="RRM" evidence="7">
    <location>
        <begin position="153"/>
        <end position="230"/>
    </location>
</feature>
<evidence type="ECO:0000313" key="8">
    <source>
        <dbReference type="Proteomes" id="UP001652740"/>
    </source>
</evidence>
<feature type="compositionally biased region" description="Basic and acidic residues" evidence="6">
    <location>
        <begin position="269"/>
        <end position="278"/>
    </location>
</feature>
<dbReference type="FunCoup" id="A0A6J1WDF0">
    <property type="interactions" value="1581"/>
</dbReference>
<keyword evidence="2" id="KW-0677">Repeat</keyword>
<protein>
    <submittedName>
        <fullName evidence="9 10">RNA-binding protein 28 isoform X1</fullName>
    </submittedName>
</protein>
<dbReference type="CDD" id="cd12414">
    <property type="entry name" value="RRM2_RBM28_like"/>
    <property type="match status" value="2"/>
</dbReference>
<dbReference type="InParanoid" id="A0A6J1WDF0"/>
<keyword evidence="8" id="KW-1185">Reference proteome</keyword>
<dbReference type="Gene3D" id="3.30.70.330">
    <property type="match status" value="4"/>
</dbReference>
<feature type="domain" description="RRM" evidence="7">
    <location>
        <begin position="352"/>
        <end position="431"/>
    </location>
</feature>
<sequence>MAPDSMEVEANDNTKYKDGVNQNARLIVRNISFKATEDLLKEHFSQYGTVEEVKLLRKPDGRLVGCGFVHYTHVPMANKAIAATNKKPFLDRPINVSWAVAKHKYTSQANEKEQRKLFNSSSSEDVKPIVKKEVPESTQLSKEKNKMRLNNNARLIVRNVSFKATEELLREHFDPYGTLIEVKLLKKPDGKLVGCAFVHFKNVPMAKKALLSTNMKPFLGRPISVDWAVAKDKYMQHIVNQQLEMQDDVKKEESDSDDDGGPPLSLSNDDLKQEIKSETEEDSDGDDKSSDDGNESNDDESDASDASDDEDDDDDDKEIDQDDGQDMDDQQSETSMEPVKKRTKLNDAEDGCTVFLVNIPFSVDNDQLRQFAERIGPVQYALVCVDKMTEHSKGSGFVKFTNKEDADKFLSLPADQLRLEGQVVQVKPALKKENLQKGSKKQPKDNRNLYLVKEGVVVAGTKAAVGVSAADMAKRLALERSKTQMLKNLNRFVSRYRLVVSNLPAGCDDARLRRLCVQAAGRRATLTEARVMRDLRAAPDRSGKHPSKGYGFVMFTRHEDALTCLRKLNNNPDIFDANNRPIVSFSIEDRTALNARKKRLEKSIANNPLAKNTDTENKKGRNRKRKIEQPDESYMKKRKFDKKGEDNNVFNKMENNVGKFVRRPKDDVNEYTGLTAKEGSQHKMRSNHKLKTQAEMHRQNLKIEKKKNKRAIRLKMAMKERIKMPKQKMNKTGKKHRKKAPHHKTGTLNNIK</sequence>
<dbReference type="SUPFAM" id="SSF54928">
    <property type="entry name" value="RNA-binding domain, RBD"/>
    <property type="match status" value="3"/>
</dbReference>
<dbReference type="Proteomes" id="UP001652740">
    <property type="component" value="Unplaced"/>
</dbReference>
<dbReference type="GO" id="GO:0003729">
    <property type="term" value="F:mRNA binding"/>
    <property type="evidence" value="ECO:0007669"/>
    <property type="project" value="TreeGrafter"/>
</dbReference>
<dbReference type="PROSITE" id="PS50102">
    <property type="entry name" value="RRM"/>
    <property type="match status" value="4"/>
</dbReference>
<comment type="subcellular location">
    <subcellularLocation>
        <location evidence="1">Nucleus</location>
    </subcellularLocation>
</comment>
<organism evidence="8 9">
    <name type="scientific">Galleria mellonella</name>
    <name type="common">Greater wax moth</name>
    <dbReference type="NCBI Taxonomy" id="7137"/>
    <lineage>
        <taxon>Eukaryota</taxon>
        <taxon>Metazoa</taxon>
        <taxon>Ecdysozoa</taxon>
        <taxon>Arthropoda</taxon>
        <taxon>Hexapoda</taxon>
        <taxon>Insecta</taxon>
        <taxon>Pterygota</taxon>
        <taxon>Neoptera</taxon>
        <taxon>Endopterygota</taxon>
        <taxon>Lepidoptera</taxon>
        <taxon>Glossata</taxon>
        <taxon>Ditrysia</taxon>
        <taxon>Pyraloidea</taxon>
        <taxon>Pyralidae</taxon>
        <taxon>Galleriinae</taxon>
        <taxon>Galleria</taxon>
    </lineage>
</organism>
<evidence type="ECO:0000256" key="1">
    <source>
        <dbReference type="ARBA" id="ARBA00004123"/>
    </source>
</evidence>
<dbReference type="RefSeq" id="XP_052749832.1">
    <property type="nucleotide sequence ID" value="XM_052893872.1"/>
</dbReference>
<dbReference type="PANTHER" id="PTHR48039">
    <property type="entry name" value="RNA-BINDING MOTIF PROTEIN 14B"/>
    <property type="match status" value="1"/>
</dbReference>
<feature type="domain" description="RRM" evidence="7">
    <location>
        <begin position="496"/>
        <end position="582"/>
    </location>
</feature>
<accession>A0A6J1WDF0</accession>
<evidence type="ECO:0000256" key="2">
    <source>
        <dbReference type="ARBA" id="ARBA00022737"/>
    </source>
</evidence>
<keyword evidence="4" id="KW-0539">Nucleus</keyword>
<evidence type="ECO:0000259" key="7">
    <source>
        <dbReference type="PROSITE" id="PS50102"/>
    </source>
</evidence>
<dbReference type="RefSeq" id="XP_026751578.2">
    <property type="nucleotide sequence ID" value="XM_026895777.3"/>
</dbReference>
<dbReference type="SMART" id="SM00360">
    <property type="entry name" value="RRM"/>
    <property type="match status" value="4"/>
</dbReference>
<feature type="region of interest" description="Disordered" evidence="6">
    <location>
        <begin position="246"/>
        <end position="344"/>
    </location>
</feature>
<dbReference type="InterPro" id="IPR000504">
    <property type="entry name" value="RRM_dom"/>
</dbReference>
<dbReference type="InterPro" id="IPR051945">
    <property type="entry name" value="RRM_MRD1_RNA_proc_ribogen"/>
</dbReference>
<proteinExistence type="predicted"/>
<evidence type="ECO:0000313" key="10">
    <source>
        <dbReference type="RefSeq" id="XP_052749832.1"/>
    </source>
</evidence>
<dbReference type="InterPro" id="IPR012677">
    <property type="entry name" value="Nucleotide-bd_a/b_plait_sf"/>
</dbReference>
<dbReference type="KEGG" id="gmw:113512026"/>
<gene>
    <name evidence="9 10" type="primary">LOC113512026</name>
</gene>
<dbReference type="PANTHER" id="PTHR48039:SF5">
    <property type="entry name" value="RNA-BINDING PROTEIN 28"/>
    <property type="match status" value="1"/>
</dbReference>
<feature type="domain" description="RRM" evidence="7">
    <location>
        <begin position="24"/>
        <end position="101"/>
    </location>
</feature>